<dbReference type="Pfam" id="PF04127">
    <property type="entry name" value="DFP"/>
    <property type="match status" value="1"/>
</dbReference>
<dbReference type="Pfam" id="PF02441">
    <property type="entry name" value="Flavoprotein"/>
    <property type="match status" value="1"/>
</dbReference>
<evidence type="ECO:0000313" key="8">
    <source>
        <dbReference type="Proteomes" id="UP000280417"/>
    </source>
</evidence>
<comment type="caution">
    <text evidence="7">The sequence shown here is derived from an EMBL/GenBank/DDBJ whole genome shotgun (WGS) entry which is preliminary data.</text>
</comment>
<evidence type="ECO:0000256" key="1">
    <source>
        <dbReference type="ARBA" id="ARBA00022793"/>
    </source>
</evidence>
<comment type="similarity">
    <text evidence="3">In the C-terminal section; belongs to the PPC synthetase family.</text>
</comment>
<comment type="cofactor">
    <cofactor evidence="3">
        <name>FMN</name>
        <dbReference type="ChEBI" id="CHEBI:58210"/>
    </cofactor>
</comment>
<comment type="function">
    <text evidence="3">Catalyzes two steps in the biosynthesis of coenzyme A. In the first step cysteine is conjugated to 4'-phosphopantothenate to form 4-phosphopantothenoylcysteine, in the latter compound is decarboxylated to form 4'-phosphopantotheine.</text>
</comment>
<dbReference type="EC" id="4.1.1.36" evidence="3"/>
<feature type="non-terminal residue" evidence="7">
    <location>
        <position position="1"/>
    </location>
</feature>
<evidence type="ECO:0000259" key="5">
    <source>
        <dbReference type="Pfam" id="PF02441"/>
    </source>
</evidence>
<dbReference type="InterPro" id="IPR035929">
    <property type="entry name" value="CoaB-like_sf"/>
</dbReference>
<evidence type="ECO:0000313" key="7">
    <source>
        <dbReference type="EMBL" id="RLE13849.1"/>
    </source>
</evidence>
<sequence length="383" mass="42798">AVEIIRLLKDENCRVYPVMTRSATYFIHPLTIQSIAREKVTLSLFKNKDEGIKHISLSTVADALLIAPATANIIGKIAGGIADDILTTTVMATRAPVVIAPAMNERMWENPLVQQNVTKLKSLGYRFVGPEEGRLACQDRGKGRMSEPAEIVDFLKEIFSRRKDLQGKSFIVTAGPTREPVDMVRFISNYSSGKMGFSIAEEALERGAEVVLITGPTCIDPPKGVKLYRVETAQQMRDRIKEHFHHVDGLIMAAAVADFRPLQFYKGKIKKEGRDRITLEMVKNPDILEEVGKVKGKRVLVGFCAETENLLQKAKEKLQNKNLDLVVANDLTQEGAGFGTETNKVVLLDSRGEVKSLPLMSKREVARNILDHIKYLLDKKWEK</sequence>
<comment type="catalytic activity">
    <reaction evidence="3">
        <text>N-[(R)-4-phosphopantothenoyl]-L-cysteine + H(+) = (R)-4'-phosphopantetheine + CO2</text>
        <dbReference type="Rhea" id="RHEA:16793"/>
        <dbReference type="ChEBI" id="CHEBI:15378"/>
        <dbReference type="ChEBI" id="CHEBI:16526"/>
        <dbReference type="ChEBI" id="CHEBI:59458"/>
        <dbReference type="ChEBI" id="CHEBI:61723"/>
        <dbReference type="EC" id="4.1.1.36"/>
    </reaction>
</comment>
<dbReference type="EC" id="6.3.2.5" evidence="3"/>
<keyword evidence="4" id="KW-0175">Coiled coil</keyword>
<dbReference type="GO" id="GO:0015941">
    <property type="term" value="P:pantothenate catabolic process"/>
    <property type="evidence" value="ECO:0007669"/>
    <property type="project" value="InterPro"/>
</dbReference>
<comment type="pathway">
    <text evidence="3">Cofactor biosynthesis; coenzyme A biosynthesis; CoA from (R)-pantothenate: step 2/5.</text>
</comment>
<dbReference type="Proteomes" id="UP000280417">
    <property type="component" value="Unassembled WGS sequence"/>
</dbReference>
<dbReference type="GO" id="GO:0010181">
    <property type="term" value="F:FMN binding"/>
    <property type="evidence" value="ECO:0007669"/>
    <property type="project" value="InterPro"/>
</dbReference>
<keyword evidence="1 3" id="KW-0210">Decarboxylase</keyword>
<evidence type="ECO:0000256" key="4">
    <source>
        <dbReference type="SAM" id="Coils"/>
    </source>
</evidence>
<gene>
    <name evidence="7" type="primary">coaBC</name>
    <name evidence="7" type="ORF">DRJ04_03485</name>
</gene>
<feature type="domain" description="DNA/pantothenate metabolism flavoprotein C-terminal" evidence="6">
    <location>
        <begin position="165"/>
        <end position="374"/>
    </location>
</feature>
<dbReference type="SUPFAM" id="SSF102645">
    <property type="entry name" value="CoaB-like"/>
    <property type="match status" value="1"/>
</dbReference>
<comment type="pathway">
    <text evidence="3">Cofactor biosynthesis; coenzyme A biosynthesis; CoA from (R)-pantothenate: step 3/5.</text>
</comment>
<name>A0A662DI95_UNCAE</name>
<keyword evidence="3" id="KW-0285">Flavoprotein</keyword>
<accession>A0A662DI95</accession>
<evidence type="ECO:0000256" key="3">
    <source>
        <dbReference type="RuleBase" id="RU364078"/>
    </source>
</evidence>
<dbReference type="PANTHER" id="PTHR14359:SF6">
    <property type="entry name" value="PHOSPHOPANTOTHENOYLCYSTEINE DECARBOXYLASE"/>
    <property type="match status" value="1"/>
</dbReference>
<dbReference type="Gene3D" id="3.40.50.10300">
    <property type="entry name" value="CoaB-like"/>
    <property type="match status" value="1"/>
</dbReference>
<dbReference type="SUPFAM" id="SSF52507">
    <property type="entry name" value="Homo-oligomeric flavin-containing Cys decarboxylases, HFCD"/>
    <property type="match status" value="1"/>
</dbReference>
<dbReference type="InterPro" id="IPR005252">
    <property type="entry name" value="CoaBC"/>
</dbReference>
<dbReference type="UniPathway" id="UPA00241">
    <property type="reaction ID" value="UER00353"/>
</dbReference>
<proteinExistence type="inferred from homology"/>
<protein>
    <recommendedName>
        <fullName evidence="3">Coenzyme A biosynthesis bifunctional protein CoaBC</fullName>
        <ecNumber evidence="3">4.1.1.36</ecNumber>
        <ecNumber evidence="3">6.3.2.5</ecNumber>
    </recommendedName>
    <alternativeName>
        <fullName evidence="3">DNA/pantothenate metabolism flavoprotein</fullName>
    </alternativeName>
</protein>
<dbReference type="PANTHER" id="PTHR14359">
    <property type="entry name" value="HOMO-OLIGOMERIC FLAVIN CONTAINING CYS DECARBOXYLASE FAMILY"/>
    <property type="match status" value="1"/>
</dbReference>
<comment type="similarity">
    <text evidence="3">In the N-terminal section; belongs to the HFCD (homo-oligomeric flavin containing Cys decarboxylase) superfamily.</text>
</comment>
<dbReference type="InterPro" id="IPR007085">
    <property type="entry name" value="DNA/pantothenate-metab_flavo_C"/>
</dbReference>
<evidence type="ECO:0000256" key="2">
    <source>
        <dbReference type="ARBA" id="ARBA00023239"/>
    </source>
</evidence>
<reference evidence="7 8" key="1">
    <citation type="submission" date="2018-06" db="EMBL/GenBank/DDBJ databases">
        <title>Extensive metabolic versatility and redundancy in microbially diverse, dynamic hydrothermal sediments.</title>
        <authorList>
            <person name="Dombrowski N."/>
            <person name="Teske A."/>
            <person name="Baker B.J."/>
        </authorList>
    </citation>
    <scope>NUCLEOTIDE SEQUENCE [LARGE SCALE GENOMIC DNA]</scope>
    <source>
        <strain evidence="7">B3_G15</strain>
    </source>
</reference>
<evidence type="ECO:0000259" key="6">
    <source>
        <dbReference type="Pfam" id="PF04127"/>
    </source>
</evidence>
<keyword evidence="3" id="KW-0288">FMN</keyword>
<keyword evidence="3 7" id="KW-0436">Ligase</keyword>
<feature type="domain" description="Flavoprotein" evidence="5">
    <location>
        <begin position="2"/>
        <end position="156"/>
    </location>
</feature>
<dbReference type="AlphaFoldDB" id="A0A662DI95"/>
<dbReference type="HAMAP" id="MF_02225">
    <property type="entry name" value="CoaBC"/>
    <property type="match status" value="1"/>
</dbReference>
<dbReference type="InterPro" id="IPR036551">
    <property type="entry name" value="Flavin_trans-like"/>
</dbReference>
<dbReference type="InterPro" id="IPR003382">
    <property type="entry name" value="Flavoprotein"/>
</dbReference>
<dbReference type="GO" id="GO:0071513">
    <property type="term" value="C:phosphopantothenoylcysteine decarboxylase complex"/>
    <property type="evidence" value="ECO:0007669"/>
    <property type="project" value="TreeGrafter"/>
</dbReference>
<keyword evidence="2 3" id="KW-0456">Lyase</keyword>
<dbReference type="NCBIfam" id="TIGR00521">
    <property type="entry name" value="coaBC_dfp"/>
    <property type="match status" value="1"/>
</dbReference>
<dbReference type="EMBL" id="QMQA01000073">
    <property type="protein sequence ID" value="RLE13849.1"/>
    <property type="molecule type" value="Genomic_DNA"/>
</dbReference>
<feature type="coiled-coil region" evidence="4">
    <location>
        <begin position="304"/>
        <end position="331"/>
    </location>
</feature>
<comment type="catalytic activity">
    <reaction evidence="3">
        <text>(R)-4'-phosphopantothenate + L-cysteine + CTP = N-[(R)-4-phosphopantothenoyl]-L-cysteine + CMP + diphosphate + H(+)</text>
        <dbReference type="Rhea" id="RHEA:19397"/>
        <dbReference type="ChEBI" id="CHEBI:10986"/>
        <dbReference type="ChEBI" id="CHEBI:15378"/>
        <dbReference type="ChEBI" id="CHEBI:33019"/>
        <dbReference type="ChEBI" id="CHEBI:35235"/>
        <dbReference type="ChEBI" id="CHEBI:37563"/>
        <dbReference type="ChEBI" id="CHEBI:59458"/>
        <dbReference type="ChEBI" id="CHEBI:60377"/>
        <dbReference type="EC" id="6.3.2.5"/>
    </reaction>
</comment>
<dbReference type="Gene3D" id="3.40.50.1950">
    <property type="entry name" value="Flavin prenyltransferase-like"/>
    <property type="match status" value="1"/>
</dbReference>
<dbReference type="GO" id="GO:0015937">
    <property type="term" value="P:coenzyme A biosynthetic process"/>
    <property type="evidence" value="ECO:0007669"/>
    <property type="project" value="UniProtKB-UniPathway"/>
</dbReference>
<dbReference type="GO" id="GO:0004633">
    <property type="term" value="F:phosphopantothenoylcysteine decarboxylase activity"/>
    <property type="evidence" value="ECO:0007669"/>
    <property type="project" value="UniProtKB-EC"/>
</dbReference>
<dbReference type="GO" id="GO:0004632">
    <property type="term" value="F:phosphopantothenate--cysteine ligase activity"/>
    <property type="evidence" value="ECO:0007669"/>
    <property type="project" value="UniProtKB-EC"/>
</dbReference>
<organism evidence="7 8">
    <name type="scientific">Aerophobetes bacterium</name>
    <dbReference type="NCBI Taxonomy" id="2030807"/>
    <lineage>
        <taxon>Bacteria</taxon>
        <taxon>Candidatus Aerophobota</taxon>
    </lineage>
</organism>